<dbReference type="GO" id="GO:0007059">
    <property type="term" value="P:chromosome segregation"/>
    <property type="evidence" value="ECO:0007669"/>
    <property type="project" value="TreeGrafter"/>
</dbReference>
<reference evidence="2" key="1">
    <citation type="submission" date="2014-05" db="EMBL/GenBank/DDBJ databases">
        <authorList>
            <person name="Pacey E."/>
            <person name="Bowman C.A."/>
            <person name="Russell D.A."/>
            <person name="Pope W.H."/>
            <person name="Jacobs-Sera D."/>
            <person name="Hendrix R.W."/>
            <person name="Hatfull G.F."/>
        </authorList>
    </citation>
    <scope>NUCLEOTIDE SEQUENCE [LARGE SCALE GENOMIC DNA]</scope>
</reference>
<dbReference type="Pfam" id="PF02195">
    <property type="entry name" value="ParB_N"/>
    <property type="match status" value="1"/>
</dbReference>
<name>A0A076GE89_BPMCO</name>
<sequence length="502" mass="54582">MTETVTGGELMHVDPNELVLEANVRTEASLTKQFVASIKENGVIVPITAVRGEDGVLHVRAGQRRTLAAREAELAEVPVYVIPAELDTATRLVQQITENDQRLELGEPDRVKGIQMLLDAGLSVTKVAKRLSVSSEKVKHAKAVSESSLAMESLTEGATLAEAAGIAEFADDVVAVERLMRAAGRNYFEHELQRQRQLRAEAEAKEAAKAQWAERGYEVLDEYPSYDGVHVPMPHLRTPEGAQVDESVVTDPKHWAVTITEDTEFHNAEGEVIDETTVDWSTEGDPEAVPEEGKLHADTVTEVSVWVPQEYFCIDLEAAGLIVSDRYKKLAAAAAQLPEGSKLESSEDLAEKAKAREERKRVVALNKAGDAAMAVRREFVASLLKRKTPPEGAARFVAEVLTQDGTLLGSHRGDEVAGELLGAEVRSGVLLDHASDGRAQVVVLGLTLGAIEAQTSKSAWRSPGGWTEKYLRFLAEHGYGLSPIEKVMIGEMTQAECLEELA</sequence>
<dbReference type="SUPFAM" id="SSF110849">
    <property type="entry name" value="ParB/Sulfiredoxin"/>
    <property type="match status" value="1"/>
</dbReference>
<dbReference type="PANTHER" id="PTHR33375:SF1">
    <property type="entry name" value="CHROMOSOME-PARTITIONING PROTEIN PARB-RELATED"/>
    <property type="match status" value="1"/>
</dbReference>
<dbReference type="Gene3D" id="1.10.10.2830">
    <property type="match status" value="1"/>
</dbReference>
<proteinExistence type="predicted"/>
<dbReference type="InterPro" id="IPR050336">
    <property type="entry name" value="Chromosome_partition/occlusion"/>
</dbReference>
<protein>
    <submittedName>
        <fullName evidence="2">ParB-like domain protein</fullName>
    </submittedName>
</protein>
<dbReference type="Gene3D" id="3.90.1530.30">
    <property type="match status" value="1"/>
</dbReference>
<dbReference type="PANTHER" id="PTHR33375">
    <property type="entry name" value="CHROMOSOME-PARTITIONING PROTEIN PARB-RELATED"/>
    <property type="match status" value="1"/>
</dbReference>
<evidence type="ECO:0000313" key="3">
    <source>
        <dbReference type="Proteomes" id="UP000028668"/>
    </source>
</evidence>
<evidence type="ECO:0000313" key="2">
    <source>
        <dbReference type="EMBL" id="AII28330.1"/>
    </source>
</evidence>
<dbReference type="EMBL" id="KJ829260">
    <property type="protein sequence ID" value="AII28330.1"/>
    <property type="molecule type" value="Genomic_DNA"/>
</dbReference>
<evidence type="ECO:0000259" key="1">
    <source>
        <dbReference type="SMART" id="SM00470"/>
    </source>
</evidence>
<dbReference type="Proteomes" id="UP000028668">
    <property type="component" value="Segment"/>
</dbReference>
<organism evidence="2 3">
    <name type="scientific">Mycobacterium phage YungJamal</name>
    <dbReference type="NCBI Taxonomy" id="1505226"/>
    <lineage>
        <taxon>Viruses</taxon>
        <taxon>Duplodnaviria</taxon>
        <taxon>Heunggongvirae</taxon>
        <taxon>Uroviricota</taxon>
        <taxon>Caudoviricetes</taxon>
        <taxon>Corndogvirus</taxon>
        <taxon>Mycobacterium phage Corndog</taxon>
    </lineage>
</organism>
<accession>A0A076GE89</accession>
<dbReference type="SMART" id="SM00470">
    <property type="entry name" value="ParB"/>
    <property type="match status" value="1"/>
</dbReference>
<dbReference type="InterPro" id="IPR003115">
    <property type="entry name" value="ParB_N"/>
</dbReference>
<gene>
    <name evidence="2" type="primary">91</name>
    <name evidence="2" type="ORF">PBI_YUNGJAMAL_91</name>
</gene>
<dbReference type="CDD" id="cd16387">
    <property type="entry name" value="ParB_N_Srx"/>
    <property type="match status" value="1"/>
</dbReference>
<feature type="domain" description="ParB-like N-terminal" evidence="1">
    <location>
        <begin position="11"/>
        <end position="100"/>
    </location>
</feature>
<dbReference type="SUPFAM" id="SSF109709">
    <property type="entry name" value="KorB DNA-binding domain-like"/>
    <property type="match status" value="1"/>
</dbReference>
<dbReference type="InterPro" id="IPR036086">
    <property type="entry name" value="ParB/Sulfiredoxin_sf"/>
</dbReference>